<dbReference type="Proteomes" id="UP000499080">
    <property type="component" value="Unassembled WGS sequence"/>
</dbReference>
<keyword evidence="3" id="KW-1185">Reference proteome</keyword>
<proteinExistence type="predicted"/>
<evidence type="ECO:0000313" key="3">
    <source>
        <dbReference type="Proteomes" id="UP000499080"/>
    </source>
</evidence>
<protein>
    <submittedName>
        <fullName evidence="2">Uncharacterized protein</fullName>
    </submittedName>
</protein>
<dbReference type="AlphaFoldDB" id="A0A4Y2VQR3"/>
<sequence length="101" mass="11088">MAPQALSNFTQTCGPFTNYDCAINQRRKSSSGCDMYLLLVSWKSCPEATRVPYFGTDLALEIMTRATPELGPLLQASSPHQQETATPSYDLTCSRPLHDGS</sequence>
<organism evidence="2 3">
    <name type="scientific">Araneus ventricosus</name>
    <name type="common">Orbweaver spider</name>
    <name type="synonym">Epeira ventricosa</name>
    <dbReference type="NCBI Taxonomy" id="182803"/>
    <lineage>
        <taxon>Eukaryota</taxon>
        <taxon>Metazoa</taxon>
        <taxon>Ecdysozoa</taxon>
        <taxon>Arthropoda</taxon>
        <taxon>Chelicerata</taxon>
        <taxon>Arachnida</taxon>
        <taxon>Araneae</taxon>
        <taxon>Araneomorphae</taxon>
        <taxon>Entelegynae</taxon>
        <taxon>Araneoidea</taxon>
        <taxon>Araneidae</taxon>
        <taxon>Araneus</taxon>
    </lineage>
</organism>
<feature type="region of interest" description="Disordered" evidence="1">
    <location>
        <begin position="71"/>
        <end position="101"/>
    </location>
</feature>
<evidence type="ECO:0000313" key="2">
    <source>
        <dbReference type="EMBL" id="GBO26474.1"/>
    </source>
</evidence>
<feature type="compositionally biased region" description="Polar residues" evidence="1">
    <location>
        <begin position="75"/>
        <end position="91"/>
    </location>
</feature>
<gene>
    <name evidence="2" type="ORF">AVEN_30100_1</name>
</gene>
<evidence type="ECO:0000256" key="1">
    <source>
        <dbReference type="SAM" id="MobiDB-lite"/>
    </source>
</evidence>
<accession>A0A4Y2VQR3</accession>
<comment type="caution">
    <text evidence="2">The sequence shown here is derived from an EMBL/GenBank/DDBJ whole genome shotgun (WGS) entry which is preliminary data.</text>
</comment>
<dbReference type="EMBL" id="BGPR01049483">
    <property type="protein sequence ID" value="GBO26474.1"/>
    <property type="molecule type" value="Genomic_DNA"/>
</dbReference>
<reference evidence="2 3" key="1">
    <citation type="journal article" date="2019" name="Sci. Rep.">
        <title>Orb-weaving spider Araneus ventricosus genome elucidates the spidroin gene catalogue.</title>
        <authorList>
            <person name="Kono N."/>
            <person name="Nakamura H."/>
            <person name="Ohtoshi R."/>
            <person name="Moran D.A.P."/>
            <person name="Shinohara A."/>
            <person name="Yoshida Y."/>
            <person name="Fujiwara M."/>
            <person name="Mori M."/>
            <person name="Tomita M."/>
            <person name="Arakawa K."/>
        </authorList>
    </citation>
    <scope>NUCLEOTIDE SEQUENCE [LARGE SCALE GENOMIC DNA]</scope>
</reference>
<name>A0A4Y2VQR3_ARAVE</name>